<feature type="transmembrane region" description="Helical" evidence="1">
    <location>
        <begin position="97"/>
        <end position="118"/>
    </location>
</feature>
<keyword evidence="1" id="KW-0812">Transmembrane</keyword>
<feature type="transmembrane region" description="Helical" evidence="1">
    <location>
        <begin position="12"/>
        <end position="33"/>
    </location>
</feature>
<dbReference type="Proteomes" id="UP000018550">
    <property type="component" value="Chromosome"/>
</dbReference>
<proteinExistence type="predicted"/>
<keyword evidence="1" id="KW-0472">Membrane</keyword>
<dbReference type="AlphaFoldDB" id="V5RH75"/>
<evidence type="ECO:0000256" key="1">
    <source>
        <dbReference type="SAM" id="Phobius"/>
    </source>
</evidence>
<gene>
    <name evidence="2" type="ORF">SAPIS_v1c00470</name>
</gene>
<feature type="transmembrane region" description="Helical" evidence="1">
    <location>
        <begin position="39"/>
        <end position="60"/>
    </location>
</feature>
<dbReference type="STRING" id="1276258.SAPIS_v1c00470"/>
<dbReference type="NCBIfam" id="NF033688">
    <property type="entry name" value="MG406_fam"/>
    <property type="match status" value="1"/>
</dbReference>
<keyword evidence="3" id="KW-1185">Reference proteome</keyword>
<dbReference type="HOGENOM" id="CLU_1947474_0_0_14"/>
<reference evidence="2 3" key="1">
    <citation type="journal article" date="2014" name="Genome Announc.">
        <title>Complete Genome Sequence of Spiroplasma apis B31T (ATCC 33834), a Bacterium Associated with May Disease of Honeybees (Apis mellifera).</title>
        <authorList>
            <person name="Ku C."/>
            <person name="Lo W.S."/>
            <person name="Chen L.L."/>
            <person name="Kuo C.H."/>
        </authorList>
    </citation>
    <scope>NUCLEOTIDE SEQUENCE [LARGE SCALE GENOMIC DNA]</scope>
    <source>
        <strain evidence="2">B31</strain>
    </source>
</reference>
<evidence type="ECO:0000313" key="3">
    <source>
        <dbReference type="Proteomes" id="UP000018550"/>
    </source>
</evidence>
<dbReference type="EMBL" id="CP006682">
    <property type="protein sequence ID" value="AHB35894.1"/>
    <property type="molecule type" value="Genomic_DNA"/>
</dbReference>
<protein>
    <submittedName>
        <fullName evidence="2">Uncharacterized protein</fullName>
    </submittedName>
</protein>
<accession>V5RH75</accession>
<sequence length="123" mass="14198">MLKNFFIKWKKLILTLLPVYSIILTILITLGVFNKISYSWSAGFLLSVFAGTMAFICIKVSIKTLLNEQNPYLYVFFSILRLGIYVVPFLISFYLPMYINIFSVMIGLGSIILTSFFYKFTSK</sequence>
<name>V5RH75_SPIAP</name>
<keyword evidence="1" id="KW-1133">Transmembrane helix</keyword>
<dbReference type="KEGG" id="sapi:SAPIS_v1c00470"/>
<evidence type="ECO:0000313" key="2">
    <source>
        <dbReference type="EMBL" id="AHB35894.1"/>
    </source>
</evidence>
<feature type="transmembrane region" description="Helical" evidence="1">
    <location>
        <begin position="72"/>
        <end position="91"/>
    </location>
</feature>
<organism evidence="2 3">
    <name type="scientific">Spiroplasma apis B31</name>
    <dbReference type="NCBI Taxonomy" id="1276258"/>
    <lineage>
        <taxon>Bacteria</taxon>
        <taxon>Bacillati</taxon>
        <taxon>Mycoplasmatota</taxon>
        <taxon>Mollicutes</taxon>
        <taxon>Entomoplasmatales</taxon>
        <taxon>Spiroplasmataceae</taxon>
        <taxon>Spiroplasma</taxon>
    </lineage>
</organism>
<dbReference type="RefSeq" id="WP_023788828.1">
    <property type="nucleotide sequence ID" value="NC_022998.1"/>
</dbReference>